<evidence type="ECO:0000256" key="3">
    <source>
        <dbReference type="ARBA" id="ARBA00022475"/>
    </source>
</evidence>
<evidence type="ECO:0000256" key="8">
    <source>
        <dbReference type="SAM" id="Phobius"/>
    </source>
</evidence>
<evidence type="ECO:0000313" key="9">
    <source>
        <dbReference type="EMBL" id="MCM2678494.1"/>
    </source>
</evidence>
<dbReference type="AlphaFoldDB" id="A0AA41W4H9"/>
<accession>A0AA41W4H9</accession>
<dbReference type="PRINTS" id="PR00702">
    <property type="entry name" value="ACRIFLAVINRP"/>
</dbReference>
<dbReference type="Gene3D" id="3.30.70.1320">
    <property type="entry name" value="Multidrug efflux transporter AcrB pore domain like"/>
    <property type="match status" value="1"/>
</dbReference>
<dbReference type="GO" id="GO:0005886">
    <property type="term" value="C:plasma membrane"/>
    <property type="evidence" value="ECO:0007669"/>
    <property type="project" value="UniProtKB-SubCell"/>
</dbReference>
<feature type="transmembrane region" description="Helical" evidence="8">
    <location>
        <begin position="431"/>
        <end position="451"/>
    </location>
</feature>
<keyword evidence="2" id="KW-0813">Transport</keyword>
<feature type="transmembrane region" description="Helical" evidence="8">
    <location>
        <begin position="905"/>
        <end position="926"/>
    </location>
</feature>
<protein>
    <submittedName>
        <fullName evidence="9">Efflux RND transporter permease subunit</fullName>
    </submittedName>
</protein>
<dbReference type="Pfam" id="PF00873">
    <property type="entry name" value="ACR_tran"/>
    <property type="match status" value="1"/>
</dbReference>
<keyword evidence="5 8" id="KW-0812">Transmembrane</keyword>
<feature type="transmembrane region" description="Helical" evidence="8">
    <location>
        <begin position="954"/>
        <end position="974"/>
    </location>
</feature>
<evidence type="ECO:0000256" key="6">
    <source>
        <dbReference type="ARBA" id="ARBA00022989"/>
    </source>
</evidence>
<dbReference type="Proteomes" id="UP001165393">
    <property type="component" value="Unassembled WGS sequence"/>
</dbReference>
<reference evidence="9 10" key="1">
    <citation type="journal article" date="2013" name="Antonie Van Leeuwenhoek">
        <title>Echinimonas agarilytica gen. nov., sp. nov., a new gammaproteobacterium isolated from the sea urchin Strongylocentrotus intermedius.</title>
        <authorList>
            <person name="Nedashkovskaya O.I."/>
            <person name="Stenkova A.M."/>
            <person name="Zhukova N.V."/>
            <person name="Van Trappen S."/>
            <person name="Lee J.S."/>
            <person name="Kim S.B."/>
        </authorList>
    </citation>
    <scope>NUCLEOTIDE SEQUENCE [LARGE SCALE GENOMIC DNA]</scope>
    <source>
        <strain evidence="9 10">KMM 6351</strain>
    </source>
</reference>
<dbReference type="FunFam" id="1.20.1640.10:FF:000001">
    <property type="entry name" value="Efflux pump membrane transporter"/>
    <property type="match status" value="1"/>
</dbReference>
<dbReference type="RefSeq" id="WP_251259858.1">
    <property type="nucleotide sequence ID" value="NZ_JAMQGP010000001.1"/>
</dbReference>
<dbReference type="SUPFAM" id="SSF82866">
    <property type="entry name" value="Multidrug efflux transporter AcrB transmembrane domain"/>
    <property type="match status" value="2"/>
</dbReference>
<dbReference type="Gene3D" id="3.30.2090.10">
    <property type="entry name" value="Multidrug efflux transporter AcrB TolC docking domain, DN and DC subdomains"/>
    <property type="match status" value="2"/>
</dbReference>
<evidence type="ECO:0000256" key="4">
    <source>
        <dbReference type="ARBA" id="ARBA00022519"/>
    </source>
</evidence>
<dbReference type="PANTHER" id="PTHR32063:SF29">
    <property type="entry name" value="HAE1 FAMILY EFFLUX PUMP PERMEASE COMPONENT"/>
    <property type="match status" value="1"/>
</dbReference>
<dbReference type="EMBL" id="JAMQGP010000001">
    <property type="protein sequence ID" value="MCM2678494.1"/>
    <property type="molecule type" value="Genomic_DNA"/>
</dbReference>
<feature type="transmembrane region" description="Helical" evidence="8">
    <location>
        <begin position="386"/>
        <end position="411"/>
    </location>
</feature>
<dbReference type="SUPFAM" id="SSF82693">
    <property type="entry name" value="Multidrug efflux transporter AcrB pore domain, PN1, PN2, PC1 and PC2 subdomains"/>
    <property type="match status" value="3"/>
</dbReference>
<dbReference type="SUPFAM" id="SSF82714">
    <property type="entry name" value="Multidrug efflux transporter AcrB TolC docking domain, DN and DC subdomains"/>
    <property type="match status" value="2"/>
</dbReference>
<evidence type="ECO:0000256" key="5">
    <source>
        <dbReference type="ARBA" id="ARBA00022692"/>
    </source>
</evidence>
<feature type="transmembrane region" description="Helical" evidence="8">
    <location>
        <begin position="463"/>
        <end position="490"/>
    </location>
</feature>
<dbReference type="Gene3D" id="3.30.70.1440">
    <property type="entry name" value="Multidrug efflux transporter AcrB pore domain"/>
    <property type="match status" value="1"/>
</dbReference>
<comment type="caution">
    <text evidence="9">The sequence shown here is derived from an EMBL/GenBank/DDBJ whole genome shotgun (WGS) entry which is preliminary data.</text>
</comment>
<feature type="transmembrane region" description="Helical" evidence="8">
    <location>
        <begin position="980"/>
        <end position="1001"/>
    </location>
</feature>
<dbReference type="PANTHER" id="PTHR32063">
    <property type="match status" value="1"/>
</dbReference>
<feature type="transmembrane region" description="Helical" evidence="8">
    <location>
        <begin position="879"/>
        <end position="899"/>
    </location>
</feature>
<comment type="subcellular location">
    <subcellularLocation>
        <location evidence="1">Cell inner membrane</location>
        <topology evidence="1">Multi-pass membrane protein</topology>
    </subcellularLocation>
</comment>
<feature type="transmembrane region" description="Helical" evidence="8">
    <location>
        <begin position="525"/>
        <end position="543"/>
    </location>
</feature>
<dbReference type="Gene3D" id="3.30.70.1430">
    <property type="entry name" value="Multidrug efflux transporter AcrB pore domain"/>
    <property type="match status" value="2"/>
</dbReference>
<feature type="transmembrane region" description="Helical" evidence="8">
    <location>
        <begin position="360"/>
        <end position="380"/>
    </location>
</feature>
<dbReference type="InterPro" id="IPR001036">
    <property type="entry name" value="Acrflvin-R"/>
</dbReference>
<evidence type="ECO:0000313" key="10">
    <source>
        <dbReference type="Proteomes" id="UP001165393"/>
    </source>
</evidence>
<sequence length="1034" mass="112384">MLLSDVSVKRPVMAVVLSLLLTLFGLVAFTQLSVRELPDVDSPIVSITVRYEGAAAAVMENQITKPIEDQLSGISGIDEITATSRNGSSQITVTFDLDWDIMEGLSDVRDAVSRAQSQLPDDADEPIVVKSNVTGDAVIRLSLRSSEMDRIDLTDFAERVLIDRLSLVTGVSTVDLYGDLERVVYVELDPSAMAGRGISVDMVETALNDQNLELPAGQIRNRTQVMSVRLERVLQEVEEFSRVVVRYDDQNSPVYLSDIAHIYDGAKTETSAFKSNGLNALGFAISAQSDANPVNVAKGVTELVQQMQATLPAGMEFEVAYDSTIFIDQSIKEVYQTLFITAGLVILILYLFLGQARATLIPAVTVPVSMIAAFMVAQFSGFSLNLLTLMALILAIGLVVDDAIVVVENIFKHIEQGTSPLLAAYRGAREVGFAVIATTAVLVMIFLPIAFADGMVGKFFTEFAVTLSVAVIFSSIIALTLTPVMSSYLLKSNGQQSRFNLAVNRILSRFEANYRRSLHWVVKRVWIGPAMILVATVAIVVTLPRVTMEMTPTEDRAVLFIYVKGAEGTAFDRMVKNMEAIEAQLVPMMSEEGPLQALNFSTPAFGNRGDQTGFFVLRLKDWADRDQHSTEILANLRRDMSGFSDVRLFIMGPGFGGGSSDPIQFVLSGGDYDELDKFANQIIEAVSDQPEVSNLDTNYNRNTPELLAKVDLDAAAKVAISPKDIAQTLETVLGGVSRTTFVDRGEEYDVYLRGDLNQFTDSSDLSAIYMTAPNGQRISIATLVEFEEVGSAARLIRFQRSKSVTISGQPGKDHSLGEALALLEQKAAEILPAGITVDYTGESKDFKENQSDSLLVFGLALLVAYLVLAAQFESFVNPLIIMLTVPLGIAGALAGLLLTGESINIYSQIGMIMLIGMVTKNGILIVEFTNQLRDKGHAFEQALIEGSVSRLRPILMTAFTTLFGAVPLLLATGAGSESRYAIGVVIFSGMALSTLVTLFVIPAMYRLMAKGTHSPGYRAQELEKETLNERSVSN</sequence>
<keyword evidence="10" id="KW-1185">Reference proteome</keyword>
<dbReference type="InterPro" id="IPR027463">
    <property type="entry name" value="AcrB_DN_DC_subdom"/>
</dbReference>
<dbReference type="GO" id="GO:0042910">
    <property type="term" value="F:xenobiotic transmembrane transporter activity"/>
    <property type="evidence" value="ECO:0007669"/>
    <property type="project" value="TreeGrafter"/>
</dbReference>
<proteinExistence type="predicted"/>
<evidence type="ECO:0000256" key="2">
    <source>
        <dbReference type="ARBA" id="ARBA00022448"/>
    </source>
</evidence>
<keyword evidence="4" id="KW-0997">Cell inner membrane</keyword>
<keyword evidence="3" id="KW-1003">Cell membrane</keyword>
<keyword evidence="6 8" id="KW-1133">Transmembrane helix</keyword>
<organism evidence="9 10">
    <name type="scientific">Echinimonas agarilytica</name>
    <dbReference type="NCBI Taxonomy" id="1215918"/>
    <lineage>
        <taxon>Bacteria</taxon>
        <taxon>Pseudomonadati</taxon>
        <taxon>Pseudomonadota</taxon>
        <taxon>Gammaproteobacteria</taxon>
        <taxon>Alteromonadales</taxon>
        <taxon>Echinimonadaceae</taxon>
        <taxon>Echinimonas</taxon>
    </lineage>
</organism>
<gene>
    <name evidence="9" type="ORF">NAF29_02265</name>
</gene>
<evidence type="ECO:0000256" key="7">
    <source>
        <dbReference type="ARBA" id="ARBA00023136"/>
    </source>
</evidence>
<evidence type="ECO:0000256" key="1">
    <source>
        <dbReference type="ARBA" id="ARBA00004429"/>
    </source>
</evidence>
<keyword evidence="7 8" id="KW-0472">Membrane</keyword>
<feature type="transmembrane region" description="Helical" evidence="8">
    <location>
        <begin position="334"/>
        <end position="353"/>
    </location>
</feature>
<name>A0AA41W4H9_9GAMM</name>
<dbReference type="Gene3D" id="1.20.1640.10">
    <property type="entry name" value="Multidrug efflux transporter AcrB transmembrane domain"/>
    <property type="match status" value="2"/>
</dbReference>
<feature type="transmembrane region" description="Helical" evidence="8">
    <location>
        <begin position="854"/>
        <end position="872"/>
    </location>
</feature>